<reference evidence="2 3" key="1">
    <citation type="journal article" date="2016" name="C (Basel)">
        <title>Selective Growth of and Electricity Production by Marine Exoelectrogenic Bacteria in Self-Aggregated Hydrogel of Microbially Reduced Graphene Oxide.</title>
        <authorList>
            <person name="Yoshida N."/>
            <person name="Goto Y."/>
            <person name="Miyata Y."/>
        </authorList>
    </citation>
    <scope>NUCLEOTIDE SEQUENCE [LARGE SCALE GENOMIC DNA]</scope>
    <source>
        <strain evidence="2 3">NIT-T3</strain>
    </source>
</reference>
<evidence type="ECO:0000313" key="3">
    <source>
        <dbReference type="Proteomes" id="UP001319827"/>
    </source>
</evidence>
<proteinExistence type="predicted"/>
<name>A0ABN6DU48_9BACT</name>
<evidence type="ECO:0000313" key="2">
    <source>
        <dbReference type="EMBL" id="BCR03419.1"/>
    </source>
</evidence>
<keyword evidence="1" id="KW-1133">Transmembrane helix</keyword>
<gene>
    <name evidence="2" type="ORF">DESUT3_04880</name>
</gene>
<evidence type="ECO:0008006" key="4">
    <source>
        <dbReference type="Google" id="ProtNLM"/>
    </source>
</evidence>
<keyword evidence="1" id="KW-0812">Transmembrane</keyword>
<evidence type="ECO:0000256" key="1">
    <source>
        <dbReference type="SAM" id="Phobius"/>
    </source>
</evidence>
<reference evidence="2 3" key="2">
    <citation type="journal article" date="2021" name="Int. J. Syst. Evol. Microbiol.">
        <title>Isolation and Polyphasic Characterization of Desulfuromonas versatilis sp. Nov., an Electrogenic Bacteria Capable of Versatile Metabolism Isolated from a Graphene Oxide-Reducing Enrichment Culture.</title>
        <authorList>
            <person name="Xie L."/>
            <person name="Yoshida N."/>
            <person name="Ishii S."/>
            <person name="Meng L."/>
        </authorList>
    </citation>
    <scope>NUCLEOTIDE SEQUENCE [LARGE SCALE GENOMIC DNA]</scope>
    <source>
        <strain evidence="2 3">NIT-T3</strain>
    </source>
</reference>
<dbReference type="RefSeq" id="WP_221250893.1">
    <property type="nucleotide sequence ID" value="NZ_AP024355.1"/>
</dbReference>
<accession>A0ABN6DU48</accession>
<dbReference type="EMBL" id="AP024355">
    <property type="protein sequence ID" value="BCR03419.1"/>
    <property type="molecule type" value="Genomic_DNA"/>
</dbReference>
<organism evidence="2 3">
    <name type="scientific">Desulfuromonas versatilis</name>
    <dbReference type="NCBI Taxonomy" id="2802975"/>
    <lineage>
        <taxon>Bacteria</taxon>
        <taxon>Pseudomonadati</taxon>
        <taxon>Thermodesulfobacteriota</taxon>
        <taxon>Desulfuromonadia</taxon>
        <taxon>Desulfuromonadales</taxon>
        <taxon>Desulfuromonadaceae</taxon>
        <taxon>Desulfuromonas</taxon>
    </lineage>
</organism>
<feature type="transmembrane region" description="Helical" evidence="1">
    <location>
        <begin position="12"/>
        <end position="39"/>
    </location>
</feature>
<protein>
    <recommendedName>
        <fullName evidence="4">SHOCT domain-containing protein</fullName>
    </recommendedName>
</protein>
<dbReference type="Proteomes" id="UP001319827">
    <property type="component" value="Chromosome"/>
</dbReference>
<keyword evidence="1" id="KW-0472">Membrane</keyword>
<sequence>MSENQPKEKGLMGSIFITYFVLILHAVLIILLGLAVVFFRGVVEYMVWIVLGGLLLVGLSGFLFFRRLRQTNRSLRDVINDPAFKGRSLEISFLGGLASVRVGSPGNGHPALERDISQEVHQLEDPETLRVRDLDRVARMLESNLITQQEFEQLKREIMQRGNQRTLTIDARPPLH</sequence>
<feature type="transmembrane region" description="Helical" evidence="1">
    <location>
        <begin position="45"/>
        <end position="65"/>
    </location>
</feature>
<keyword evidence="3" id="KW-1185">Reference proteome</keyword>